<dbReference type="NCBIfam" id="TIGR01460">
    <property type="entry name" value="HAD-SF-IIA"/>
    <property type="match status" value="1"/>
</dbReference>
<dbReference type="GO" id="GO:0005737">
    <property type="term" value="C:cytoplasm"/>
    <property type="evidence" value="ECO:0007669"/>
    <property type="project" value="TreeGrafter"/>
</dbReference>
<organism evidence="1">
    <name type="scientific">uncultured Pleomorphomonas sp</name>
    <dbReference type="NCBI Taxonomy" id="442121"/>
    <lineage>
        <taxon>Bacteria</taxon>
        <taxon>Pseudomonadati</taxon>
        <taxon>Pseudomonadota</taxon>
        <taxon>Alphaproteobacteria</taxon>
        <taxon>Hyphomicrobiales</taxon>
        <taxon>Pleomorphomonadaceae</taxon>
        <taxon>Pleomorphomonas</taxon>
        <taxon>environmental samples</taxon>
    </lineage>
</organism>
<dbReference type="SUPFAM" id="SSF56784">
    <property type="entry name" value="HAD-like"/>
    <property type="match status" value="1"/>
</dbReference>
<dbReference type="EMBL" id="FMJD01000008">
    <property type="protein sequence ID" value="SCM76680.1"/>
    <property type="molecule type" value="Genomic_DNA"/>
</dbReference>
<dbReference type="CDD" id="cd07525">
    <property type="entry name" value="HAD_like"/>
    <property type="match status" value="1"/>
</dbReference>
<accession>A0A212LGR2</accession>
<dbReference type="PANTHER" id="PTHR19288:SF90">
    <property type="entry name" value="OS08G0542600 PROTEIN"/>
    <property type="match status" value="1"/>
</dbReference>
<dbReference type="Pfam" id="PF13242">
    <property type="entry name" value="Hydrolase_like"/>
    <property type="match status" value="1"/>
</dbReference>
<dbReference type="InterPro" id="IPR036412">
    <property type="entry name" value="HAD-like_sf"/>
</dbReference>
<dbReference type="NCBIfam" id="TIGR01459">
    <property type="entry name" value="HAD-SF-IIA-hyp4"/>
    <property type="match status" value="1"/>
</dbReference>
<name>A0A212LGR2_9HYPH</name>
<dbReference type="AlphaFoldDB" id="A0A212LGR2"/>
<proteinExistence type="predicted"/>
<dbReference type="Gene3D" id="3.40.50.1000">
    <property type="entry name" value="HAD superfamily/HAD-like"/>
    <property type="match status" value="2"/>
</dbReference>
<dbReference type="InterPro" id="IPR006356">
    <property type="entry name" value="HAD-SF_hydro_IIA_hyp3"/>
</dbReference>
<gene>
    <name evidence="1" type="ORF">KL86PLE_40485</name>
</gene>
<protein>
    <recommendedName>
        <fullName evidence="2">TIGR01459 family HAD-type hydrolase</fullName>
    </recommendedName>
</protein>
<dbReference type="InterPro" id="IPR006357">
    <property type="entry name" value="HAD-SF_hydro_IIA"/>
</dbReference>
<dbReference type="InterPro" id="IPR023214">
    <property type="entry name" value="HAD_sf"/>
</dbReference>
<dbReference type="PANTHER" id="PTHR19288">
    <property type="entry name" value="4-NITROPHENYLPHOSPHATASE-RELATED"/>
    <property type="match status" value="1"/>
</dbReference>
<dbReference type="GO" id="GO:0016791">
    <property type="term" value="F:phosphatase activity"/>
    <property type="evidence" value="ECO:0007669"/>
    <property type="project" value="TreeGrafter"/>
</dbReference>
<dbReference type="Pfam" id="PF13344">
    <property type="entry name" value="Hydrolase_6"/>
    <property type="match status" value="1"/>
</dbReference>
<evidence type="ECO:0000313" key="1">
    <source>
        <dbReference type="EMBL" id="SCM76680.1"/>
    </source>
</evidence>
<reference evidence="1" key="1">
    <citation type="submission" date="2016-08" db="EMBL/GenBank/DDBJ databases">
        <authorList>
            <person name="Seilhamer J.J."/>
        </authorList>
    </citation>
    <scope>NUCLEOTIDE SEQUENCE</scope>
    <source>
        <strain evidence="1">86</strain>
    </source>
</reference>
<sequence>MQELDMITGLSTLAEAYDGVICDVWGVLHNGISPYPAAAEALSRFRALGKAAVLLTNAPRPAKNIEDLLKRQYAIGPDSYDEIVTSGSVARKVFENEPRRRVFHLGPPHNLSLFEGLDLELVGEKDAEYVALTGLFDDETESPETYRPMFSRFVERGLKLYCANPDVIVERGDRLVYCAGALAQLYVELGGDATIIGKPYKPVYDAALAAIDRALGRPVEKSRVLAIGDGLPTDIRGAWNQGIDVLMVTAGIHGADFGDLMNPDPARLQARLQAEGLAIRAAIPRLVW</sequence>
<evidence type="ECO:0008006" key="2">
    <source>
        <dbReference type="Google" id="ProtNLM"/>
    </source>
</evidence>